<proteinExistence type="inferred from homology"/>
<protein>
    <submittedName>
        <fullName evidence="8">Efflux RND transporter periplasmic adaptor subunit</fullName>
    </submittedName>
</protein>
<sequence>MKKYCSLTLISACIGAALLSGCSDQQAGSQKAKPLPSVETITLTDSAITPYFNFIGRTTAVNEVDIIPRVGGELIAMHFKDGDLVEKGDLLYQIDPRVYQAQLKSAKAALAMAKANVVMTASNEKRAKKLIKDKSISEMQYDTAIADYAKAVASVAEAEAAVASAELELGFCDIYAPLSGRIGFSNYKVGDRITIVIKNRLVSIAQVDPIHFNFDIDEKLYRKIRSGVDKATAKNQIVNPELTLKLSDDTVYPQKGEIYAVGNKINTDSGSINVQASFANENYSLIPGEHGMLNVKFAEQTINGVVVPRSALQQNQAGSFVMVVDEDMVASQRYIELGQDYGINQHVIEGLKAGDRIVVKGLQKIRAGVQVKEIAQAK</sequence>
<dbReference type="EMBL" id="CP136522">
    <property type="protein sequence ID" value="WOT06722.1"/>
    <property type="molecule type" value="Genomic_DNA"/>
</dbReference>
<dbReference type="Pfam" id="PF25967">
    <property type="entry name" value="RND-MFP_C"/>
    <property type="match status" value="1"/>
</dbReference>
<dbReference type="PROSITE" id="PS51257">
    <property type="entry name" value="PROKAR_LIPOPROTEIN"/>
    <property type="match status" value="1"/>
</dbReference>
<feature type="chain" id="PRO_5046016656" evidence="3">
    <location>
        <begin position="28"/>
        <end position="378"/>
    </location>
</feature>
<evidence type="ECO:0000259" key="5">
    <source>
        <dbReference type="Pfam" id="PF25917"/>
    </source>
</evidence>
<comment type="subcellular location">
    <subcellularLocation>
        <location evidence="1">Cell inner membrane</location>
        <topology evidence="1">Lipid-anchor</topology>
    </subcellularLocation>
</comment>
<evidence type="ECO:0000256" key="3">
    <source>
        <dbReference type="SAM" id="SignalP"/>
    </source>
</evidence>
<evidence type="ECO:0000256" key="2">
    <source>
        <dbReference type="ARBA" id="ARBA00009477"/>
    </source>
</evidence>
<evidence type="ECO:0000256" key="1">
    <source>
        <dbReference type="ARBA" id="ARBA00004519"/>
    </source>
</evidence>
<evidence type="ECO:0000259" key="7">
    <source>
        <dbReference type="Pfam" id="PF25967"/>
    </source>
</evidence>
<dbReference type="Gene3D" id="2.40.30.170">
    <property type="match status" value="1"/>
</dbReference>
<dbReference type="Pfam" id="PF25944">
    <property type="entry name" value="Beta-barrel_RND"/>
    <property type="match status" value="1"/>
</dbReference>
<evidence type="ECO:0000259" key="6">
    <source>
        <dbReference type="Pfam" id="PF25944"/>
    </source>
</evidence>
<gene>
    <name evidence="8" type="ORF">RGE70_08220</name>
</gene>
<dbReference type="InterPro" id="IPR006143">
    <property type="entry name" value="RND_pump_MFP"/>
</dbReference>
<feature type="domain" description="Multidrug resistance protein MdtA-like barrel-sandwich hybrid" evidence="5">
    <location>
        <begin position="62"/>
        <end position="195"/>
    </location>
</feature>
<dbReference type="InterPro" id="IPR058627">
    <property type="entry name" value="MdtA-like_C"/>
</dbReference>
<dbReference type="RefSeq" id="WP_310470995.1">
    <property type="nucleotide sequence ID" value="NZ_CP136522.1"/>
</dbReference>
<dbReference type="InterPro" id="IPR058625">
    <property type="entry name" value="MdtA-like_BSH"/>
</dbReference>
<organism evidence="8 9">
    <name type="scientific">Shewanella youngdeokensis</name>
    <dbReference type="NCBI Taxonomy" id="2999068"/>
    <lineage>
        <taxon>Bacteria</taxon>
        <taxon>Pseudomonadati</taxon>
        <taxon>Pseudomonadota</taxon>
        <taxon>Gammaproteobacteria</taxon>
        <taxon>Alteromonadales</taxon>
        <taxon>Shewanellaceae</taxon>
        <taxon>Shewanella</taxon>
    </lineage>
</organism>
<feature type="domain" description="Multidrug resistance protein MdtA-like C-terminal permuted SH3" evidence="7">
    <location>
        <begin position="303"/>
        <end position="364"/>
    </location>
</feature>
<dbReference type="Pfam" id="PF25917">
    <property type="entry name" value="BSH_RND"/>
    <property type="match status" value="1"/>
</dbReference>
<reference evidence="8 9" key="1">
    <citation type="submission" date="2023-10" db="EMBL/GenBank/DDBJ databases">
        <title>Complete genome sequence of Shewanella sp. DAU334.</title>
        <authorList>
            <person name="Lee Y.-S."/>
            <person name="Jeong H.-R."/>
            <person name="Hwang E.-J."/>
            <person name="Choi Y.-L."/>
            <person name="Kim G.-D."/>
        </authorList>
    </citation>
    <scope>NUCLEOTIDE SEQUENCE [LARGE SCALE GENOMIC DNA]</scope>
    <source>
        <strain evidence="8 9">DAU334</strain>
    </source>
</reference>
<dbReference type="Pfam" id="PF25876">
    <property type="entry name" value="HH_MFP_RND"/>
    <property type="match status" value="1"/>
</dbReference>
<dbReference type="Gene3D" id="1.10.287.470">
    <property type="entry name" value="Helix hairpin bin"/>
    <property type="match status" value="1"/>
</dbReference>
<dbReference type="InterPro" id="IPR058626">
    <property type="entry name" value="MdtA-like_b-barrel"/>
</dbReference>
<dbReference type="Proteomes" id="UP001529491">
    <property type="component" value="Chromosome"/>
</dbReference>
<evidence type="ECO:0000259" key="4">
    <source>
        <dbReference type="Pfam" id="PF25876"/>
    </source>
</evidence>
<feature type="domain" description="Multidrug resistance protein MdtA-like beta-barrel" evidence="6">
    <location>
        <begin position="232"/>
        <end position="290"/>
    </location>
</feature>
<evidence type="ECO:0000313" key="9">
    <source>
        <dbReference type="Proteomes" id="UP001529491"/>
    </source>
</evidence>
<evidence type="ECO:0000313" key="8">
    <source>
        <dbReference type="EMBL" id="WOT06722.1"/>
    </source>
</evidence>
<name>A0ABZ0K2G7_9GAMM</name>
<comment type="similarity">
    <text evidence="2">Belongs to the membrane fusion protein (MFP) (TC 8.A.1) family.</text>
</comment>
<feature type="signal peptide" evidence="3">
    <location>
        <begin position="1"/>
        <end position="27"/>
    </location>
</feature>
<dbReference type="InterPro" id="IPR058624">
    <property type="entry name" value="MdtA-like_HH"/>
</dbReference>
<feature type="domain" description="Multidrug resistance protein MdtA-like alpha-helical hairpin" evidence="4">
    <location>
        <begin position="102"/>
        <end position="170"/>
    </location>
</feature>
<dbReference type="SUPFAM" id="SSF111369">
    <property type="entry name" value="HlyD-like secretion proteins"/>
    <property type="match status" value="1"/>
</dbReference>
<keyword evidence="3" id="KW-0732">Signal</keyword>
<accession>A0ABZ0K2G7</accession>
<dbReference type="Gene3D" id="2.40.50.100">
    <property type="match status" value="1"/>
</dbReference>
<dbReference type="Gene3D" id="2.40.420.20">
    <property type="match status" value="1"/>
</dbReference>
<dbReference type="NCBIfam" id="TIGR01730">
    <property type="entry name" value="RND_mfp"/>
    <property type="match status" value="1"/>
</dbReference>
<dbReference type="PANTHER" id="PTHR30158">
    <property type="entry name" value="ACRA/E-RELATED COMPONENT OF DRUG EFFLUX TRANSPORTER"/>
    <property type="match status" value="1"/>
</dbReference>
<keyword evidence="9" id="KW-1185">Reference proteome</keyword>